<dbReference type="AlphaFoldDB" id="A0A927YQ20"/>
<dbReference type="InterPro" id="IPR013780">
    <property type="entry name" value="Glyco_hydro_b"/>
</dbReference>
<comment type="similarity">
    <text evidence="1 5">Belongs to the glycosyl hydrolase 13 family.</text>
</comment>
<name>A0A927YQ20_9FIRM</name>
<dbReference type="InterPro" id="IPR013783">
    <property type="entry name" value="Ig-like_fold"/>
</dbReference>
<evidence type="ECO:0000313" key="9">
    <source>
        <dbReference type="EMBL" id="MBE5918976.1"/>
    </source>
</evidence>
<dbReference type="GO" id="GO:0043169">
    <property type="term" value="F:cation binding"/>
    <property type="evidence" value="ECO:0007669"/>
    <property type="project" value="InterPro"/>
</dbReference>
<dbReference type="Gene3D" id="2.60.40.10">
    <property type="entry name" value="Immunoglobulins"/>
    <property type="match status" value="1"/>
</dbReference>
<comment type="caution">
    <text evidence="9">The sequence shown here is derived from an EMBL/GenBank/DDBJ whole genome shotgun (WGS) entry which is preliminary data.</text>
</comment>
<dbReference type="Gene3D" id="3.20.20.80">
    <property type="entry name" value="Glycosidases"/>
    <property type="match status" value="1"/>
</dbReference>
<reference evidence="9" key="1">
    <citation type="submission" date="2019-04" db="EMBL/GenBank/DDBJ databases">
        <title>Evolution of Biomass-Degrading Anaerobic Consortia Revealed by Metagenomics.</title>
        <authorList>
            <person name="Peng X."/>
        </authorList>
    </citation>
    <scope>NUCLEOTIDE SEQUENCE</scope>
    <source>
        <strain evidence="9">SIG311</strain>
    </source>
</reference>
<evidence type="ECO:0000256" key="1">
    <source>
        <dbReference type="ARBA" id="ARBA00008061"/>
    </source>
</evidence>
<gene>
    <name evidence="9" type="ORF">E7272_03945</name>
</gene>
<evidence type="ECO:0000256" key="2">
    <source>
        <dbReference type="ARBA" id="ARBA00022801"/>
    </source>
</evidence>
<dbReference type="Pfam" id="PF16738">
    <property type="entry name" value="CBM26"/>
    <property type="match status" value="1"/>
</dbReference>
<dbReference type="InterPro" id="IPR006046">
    <property type="entry name" value="Alpha_amylase"/>
</dbReference>
<feature type="domain" description="Glycosyl hydrolase family 13 catalytic" evidence="8">
    <location>
        <begin position="47"/>
        <end position="375"/>
    </location>
</feature>
<dbReference type="InterPro" id="IPR031965">
    <property type="entry name" value="CBM26"/>
</dbReference>
<dbReference type="GO" id="GO:0005975">
    <property type="term" value="P:carbohydrate metabolic process"/>
    <property type="evidence" value="ECO:0007669"/>
    <property type="project" value="InterPro"/>
</dbReference>
<evidence type="ECO:0000313" key="10">
    <source>
        <dbReference type="Proteomes" id="UP000766246"/>
    </source>
</evidence>
<protein>
    <recommendedName>
        <fullName evidence="6">Alpha-amylase</fullName>
        <ecNumber evidence="6">3.2.1.1</ecNumber>
    </recommendedName>
</protein>
<dbReference type="PRINTS" id="PR00110">
    <property type="entry name" value="ALPHAAMYLASE"/>
</dbReference>
<feature type="chain" id="PRO_5037641984" description="Alpha-amylase" evidence="7">
    <location>
        <begin position="33"/>
        <end position="569"/>
    </location>
</feature>
<keyword evidence="2 6" id="KW-0378">Hydrolase</keyword>
<dbReference type="InterPro" id="IPR006047">
    <property type="entry name" value="GH13_cat_dom"/>
</dbReference>
<evidence type="ECO:0000256" key="4">
    <source>
        <dbReference type="ARBA" id="ARBA00023295"/>
    </source>
</evidence>
<accession>A0A927YQ20</accession>
<sequence length="569" mass="62210">MSNKRISKGILSVLMAAGIVATSFVSAPKVEAASLNSYGLATNIKDGNILHCFDWTYQQIIDELPNIAAAGFTSIQTSPAQAARTGDGTWYYLYQPSGFYVGNAGLGSEDDLKRLCSEADKYGIKIIVDVVANHLAGDHTYIDDSLKHSEYWHNCYGGIDYNNRYEITHHNIGMPDINSENSYVQQKVQWYVSQLKADGVDGIRWDAAKHISLPSEGCGFWSSVIDKSMFNYGEILDKPVCSNDGYANKLMSEYTDYMSVSDAVYSRSVMQAINSGRVPTGYGFWSLVNGIEDDEVVYFAETHDTYSNNTNEDGWTKYIDQNKVDRAYAIVASKANASALYFSRPYATEKTAIKIGAKGSTSFKNPEIAAVNKLHNQCAGESEYYSTTGNVAVVARQTGATLVLGSGCNQNVTVNNAGSQLQPGTYKDAVSGSTFEVTASSISGYIGLSGIAVLLKEETTPDKPDNPEPDVVKLYFSNNYNWNQVYAYTWGGSSEGKAWPGEAMTYVRQNEFNESIYSITVPKDISGLIFTDGNGNQTIDITSGFTDGLGYYISGTSSNKYTVGTYTYK</sequence>
<dbReference type="PANTHER" id="PTHR43447">
    <property type="entry name" value="ALPHA-AMYLASE"/>
    <property type="match status" value="1"/>
</dbReference>
<dbReference type="Gene3D" id="2.60.40.1180">
    <property type="entry name" value="Golgi alpha-mannosidase II"/>
    <property type="match status" value="1"/>
</dbReference>
<dbReference type="EC" id="3.2.1.1" evidence="6"/>
<dbReference type="SMART" id="SM00642">
    <property type="entry name" value="Aamy"/>
    <property type="match status" value="1"/>
</dbReference>
<keyword evidence="3 6" id="KW-0119">Carbohydrate metabolism</keyword>
<proteinExistence type="inferred from homology"/>
<dbReference type="SUPFAM" id="SSF51445">
    <property type="entry name" value="(Trans)glycosidases"/>
    <property type="match status" value="1"/>
</dbReference>
<evidence type="ECO:0000256" key="5">
    <source>
        <dbReference type="RuleBase" id="RU003615"/>
    </source>
</evidence>
<feature type="signal peptide" evidence="7">
    <location>
        <begin position="1"/>
        <end position="32"/>
    </location>
</feature>
<evidence type="ECO:0000256" key="3">
    <source>
        <dbReference type="ARBA" id="ARBA00023277"/>
    </source>
</evidence>
<dbReference type="Proteomes" id="UP000766246">
    <property type="component" value="Unassembled WGS sequence"/>
</dbReference>
<evidence type="ECO:0000256" key="6">
    <source>
        <dbReference type="RuleBase" id="RU361134"/>
    </source>
</evidence>
<organism evidence="9 10">
    <name type="scientific">Pseudobutyrivibrio ruminis</name>
    <dbReference type="NCBI Taxonomy" id="46206"/>
    <lineage>
        <taxon>Bacteria</taxon>
        <taxon>Bacillati</taxon>
        <taxon>Bacillota</taxon>
        <taxon>Clostridia</taxon>
        <taxon>Lachnospirales</taxon>
        <taxon>Lachnospiraceae</taxon>
        <taxon>Pseudobutyrivibrio</taxon>
    </lineage>
</organism>
<dbReference type="GO" id="GO:0004556">
    <property type="term" value="F:alpha-amylase activity"/>
    <property type="evidence" value="ECO:0007669"/>
    <property type="project" value="UniProtKB-UniRule"/>
</dbReference>
<evidence type="ECO:0000256" key="7">
    <source>
        <dbReference type="SAM" id="SignalP"/>
    </source>
</evidence>
<dbReference type="Pfam" id="PF00128">
    <property type="entry name" value="Alpha-amylase"/>
    <property type="match status" value="1"/>
</dbReference>
<comment type="catalytic activity">
    <reaction evidence="6">
        <text>Endohydrolysis of (1-&gt;4)-alpha-D-glucosidic linkages in polysaccharides containing three or more (1-&gt;4)-alpha-linked D-glucose units.</text>
        <dbReference type="EC" id="3.2.1.1"/>
    </reaction>
</comment>
<evidence type="ECO:0000259" key="8">
    <source>
        <dbReference type="SMART" id="SM00642"/>
    </source>
</evidence>
<keyword evidence="7" id="KW-0732">Signal</keyword>
<dbReference type="EMBL" id="SVER01000008">
    <property type="protein sequence ID" value="MBE5918976.1"/>
    <property type="molecule type" value="Genomic_DNA"/>
</dbReference>
<keyword evidence="4 6" id="KW-0326">Glycosidase</keyword>
<dbReference type="InterPro" id="IPR017853">
    <property type="entry name" value="GH"/>
</dbReference>